<dbReference type="Pfam" id="PF20597">
    <property type="entry name" value="pAdhesive_15"/>
    <property type="match status" value="1"/>
</dbReference>
<protein>
    <recommendedName>
        <fullName evidence="2">Choice-of-anchor A domain-containing protein</fullName>
    </recommendedName>
</protein>
<dbReference type="EMBL" id="SJPQ01000001">
    <property type="protein sequence ID" value="TWT89836.1"/>
    <property type="molecule type" value="Genomic_DNA"/>
</dbReference>
<feature type="signal peptide" evidence="1">
    <location>
        <begin position="1"/>
        <end position="20"/>
    </location>
</feature>
<dbReference type="Proteomes" id="UP000315440">
    <property type="component" value="Unassembled WGS sequence"/>
</dbReference>
<gene>
    <name evidence="3" type="ORF">Mal64_02160</name>
</gene>
<proteinExistence type="predicted"/>
<evidence type="ECO:0000313" key="3">
    <source>
        <dbReference type="EMBL" id="TWT89836.1"/>
    </source>
</evidence>
<sequence precursor="true">MLLRLITHRFFGCAALLALGAAPDRCEGSSTTALSRNSIVVFQDWDAGSNTAGSVVVGGNVLGQATDVAVGTGMVTPGEVSLTVVGDLANGNVNMQKGSARIGGDLVANINLNQAGNHVALAGTKFGNVNGGPVIAGGIPDISDLIAELTAESAAFAALTPNSTIDTSDQNATYFNAAPDSDHRAVFDLNFEDLFNNPNARFELNANGADEVIINVSGGGAMNNNFGGSFSNAPEELISSIVWNFYDATDFVSNRQMWGSLLAPSARVRLNQNLEGSLAAGSLVQRAEVHFPTSTVSSPLAPVIPEPSMMLNFLGLAAAAAIRRPIQQGWS</sequence>
<dbReference type="OrthoDB" id="183665at2"/>
<evidence type="ECO:0000259" key="2">
    <source>
        <dbReference type="Pfam" id="PF20597"/>
    </source>
</evidence>
<reference evidence="3 4" key="1">
    <citation type="submission" date="2019-02" db="EMBL/GenBank/DDBJ databases">
        <title>Deep-cultivation of Planctomycetes and their phenomic and genomic characterization uncovers novel biology.</title>
        <authorList>
            <person name="Wiegand S."/>
            <person name="Jogler M."/>
            <person name="Boedeker C."/>
            <person name="Pinto D."/>
            <person name="Vollmers J."/>
            <person name="Rivas-Marin E."/>
            <person name="Kohn T."/>
            <person name="Peeters S.H."/>
            <person name="Heuer A."/>
            <person name="Rast P."/>
            <person name="Oberbeckmann S."/>
            <person name="Bunk B."/>
            <person name="Jeske O."/>
            <person name="Meyerdierks A."/>
            <person name="Storesund J.E."/>
            <person name="Kallscheuer N."/>
            <person name="Luecker S."/>
            <person name="Lage O.M."/>
            <person name="Pohl T."/>
            <person name="Merkel B.J."/>
            <person name="Hornburger P."/>
            <person name="Mueller R.-W."/>
            <person name="Bruemmer F."/>
            <person name="Labrenz M."/>
            <person name="Spormann A.M."/>
            <person name="Op Den Camp H."/>
            <person name="Overmann J."/>
            <person name="Amann R."/>
            <person name="Jetten M.S.M."/>
            <person name="Mascher T."/>
            <person name="Medema M.H."/>
            <person name="Devos D.P."/>
            <person name="Kaster A.-K."/>
            <person name="Ovreas L."/>
            <person name="Rohde M."/>
            <person name="Galperin M.Y."/>
            <person name="Jogler C."/>
        </authorList>
    </citation>
    <scope>NUCLEOTIDE SEQUENCE [LARGE SCALE GENOMIC DNA]</scope>
    <source>
        <strain evidence="3 4">Mal64</strain>
    </source>
</reference>
<evidence type="ECO:0000256" key="1">
    <source>
        <dbReference type="SAM" id="SignalP"/>
    </source>
</evidence>
<comment type="caution">
    <text evidence="3">The sequence shown here is derived from an EMBL/GenBank/DDBJ whole genome shotgun (WGS) entry which is preliminary data.</text>
</comment>
<dbReference type="RefSeq" id="WP_146395849.1">
    <property type="nucleotide sequence ID" value="NZ_SJPQ01000001.1"/>
</dbReference>
<feature type="chain" id="PRO_5022666693" description="Choice-of-anchor A domain-containing protein" evidence="1">
    <location>
        <begin position="21"/>
        <end position="331"/>
    </location>
</feature>
<keyword evidence="1" id="KW-0732">Signal</keyword>
<feature type="domain" description="Choice-of-anchor A" evidence="2">
    <location>
        <begin position="38"/>
        <end position="291"/>
    </location>
</feature>
<dbReference type="AlphaFoldDB" id="A0A5C5ZRG9"/>
<name>A0A5C5ZRG9_9BACT</name>
<dbReference type="InterPro" id="IPR026588">
    <property type="entry name" value="Choice_anch_A"/>
</dbReference>
<evidence type="ECO:0000313" key="4">
    <source>
        <dbReference type="Proteomes" id="UP000315440"/>
    </source>
</evidence>
<organism evidence="3 4">
    <name type="scientific">Pseudobythopirellula maris</name>
    <dbReference type="NCBI Taxonomy" id="2527991"/>
    <lineage>
        <taxon>Bacteria</taxon>
        <taxon>Pseudomonadati</taxon>
        <taxon>Planctomycetota</taxon>
        <taxon>Planctomycetia</taxon>
        <taxon>Pirellulales</taxon>
        <taxon>Lacipirellulaceae</taxon>
        <taxon>Pseudobythopirellula</taxon>
    </lineage>
</organism>
<dbReference type="NCBIfam" id="TIGR04215">
    <property type="entry name" value="choice_anch_A"/>
    <property type="match status" value="1"/>
</dbReference>
<accession>A0A5C5ZRG9</accession>
<keyword evidence="4" id="KW-1185">Reference proteome</keyword>